<dbReference type="Proteomes" id="UP000004995">
    <property type="component" value="Unassembled WGS sequence"/>
</dbReference>
<dbReference type="HOGENOM" id="CLU_2403744_0_0_1"/>
<evidence type="ECO:0000313" key="1">
    <source>
        <dbReference type="EnsemblPlants" id="KQL08396"/>
    </source>
</evidence>
<dbReference type="EnsemblPlants" id="KQL08396">
    <property type="protein sequence ID" value="KQL08396"/>
    <property type="gene ID" value="SETIT_005370mg"/>
</dbReference>
<sequence>MLIPSGSGNGCLIFESKLTAQVAIIFYHMLIPSGSGNGCLIFESKLTASLMPSRFPRSWLTHRSPTNITRFICLSSKSPFSRASAISRTAPLP</sequence>
<dbReference type="AlphaFoldDB" id="K3XTW3"/>
<dbReference type="Gramene" id="KQL08396">
    <property type="protein sequence ID" value="KQL08396"/>
    <property type="gene ID" value="SETIT_005370mg"/>
</dbReference>
<organism evidence="1 2">
    <name type="scientific">Setaria italica</name>
    <name type="common">Foxtail millet</name>
    <name type="synonym">Panicum italicum</name>
    <dbReference type="NCBI Taxonomy" id="4555"/>
    <lineage>
        <taxon>Eukaryota</taxon>
        <taxon>Viridiplantae</taxon>
        <taxon>Streptophyta</taxon>
        <taxon>Embryophyta</taxon>
        <taxon>Tracheophyta</taxon>
        <taxon>Spermatophyta</taxon>
        <taxon>Magnoliopsida</taxon>
        <taxon>Liliopsida</taxon>
        <taxon>Poales</taxon>
        <taxon>Poaceae</taxon>
        <taxon>PACMAD clade</taxon>
        <taxon>Panicoideae</taxon>
        <taxon>Panicodae</taxon>
        <taxon>Paniceae</taxon>
        <taxon>Cenchrinae</taxon>
        <taxon>Setaria</taxon>
    </lineage>
</organism>
<reference evidence="2" key="1">
    <citation type="journal article" date="2012" name="Nat. Biotechnol.">
        <title>Reference genome sequence of the model plant Setaria.</title>
        <authorList>
            <person name="Bennetzen J.L."/>
            <person name="Schmutz J."/>
            <person name="Wang H."/>
            <person name="Percifield R."/>
            <person name="Hawkins J."/>
            <person name="Pontaroli A.C."/>
            <person name="Estep M."/>
            <person name="Feng L."/>
            <person name="Vaughn J.N."/>
            <person name="Grimwood J."/>
            <person name="Jenkins J."/>
            <person name="Barry K."/>
            <person name="Lindquist E."/>
            <person name="Hellsten U."/>
            <person name="Deshpande S."/>
            <person name="Wang X."/>
            <person name="Wu X."/>
            <person name="Mitros T."/>
            <person name="Triplett J."/>
            <person name="Yang X."/>
            <person name="Ye C.Y."/>
            <person name="Mauro-Herrera M."/>
            <person name="Wang L."/>
            <person name="Li P."/>
            <person name="Sharma M."/>
            <person name="Sharma R."/>
            <person name="Ronald P.C."/>
            <person name="Panaud O."/>
            <person name="Kellogg E.A."/>
            <person name="Brutnell T.P."/>
            <person name="Doust A.N."/>
            <person name="Tuskan G.A."/>
            <person name="Rokhsar D."/>
            <person name="Devos K.M."/>
        </authorList>
    </citation>
    <scope>NUCLEOTIDE SEQUENCE [LARGE SCALE GENOMIC DNA]</scope>
    <source>
        <strain evidence="2">cv. Yugu1</strain>
    </source>
</reference>
<reference evidence="1" key="2">
    <citation type="submission" date="2018-08" db="UniProtKB">
        <authorList>
            <consortium name="EnsemblPlants"/>
        </authorList>
    </citation>
    <scope>IDENTIFICATION</scope>
    <source>
        <strain evidence="1">Yugu1</strain>
    </source>
</reference>
<protein>
    <submittedName>
        <fullName evidence="1">Uncharacterized protein</fullName>
    </submittedName>
</protein>
<evidence type="ECO:0000313" key="2">
    <source>
        <dbReference type="Proteomes" id="UP000004995"/>
    </source>
</evidence>
<accession>K3XTW3</accession>
<name>K3XTW3_SETIT</name>
<dbReference type="InParanoid" id="K3XTW3"/>
<proteinExistence type="predicted"/>
<dbReference type="EMBL" id="AGNK02003439">
    <property type="status" value="NOT_ANNOTATED_CDS"/>
    <property type="molecule type" value="Genomic_DNA"/>
</dbReference>
<keyword evidence="2" id="KW-1185">Reference proteome</keyword>